<organism evidence="2 3">
    <name type="scientific">Handroanthus impetiginosus</name>
    <dbReference type="NCBI Taxonomy" id="429701"/>
    <lineage>
        <taxon>Eukaryota</taxon>
        <taxon>Viridiplantae</taxon>
        <taxon>Streptophyta</taxon>
        <taxon>Embryophyta</taxon>
        <taxon>Tracheophyta</taxon>
        <taxon>Spermatophyta</taxon>
        <taxon>Magnoliopsida</taxon>
        <taxon>eudicotyledons</taxon>
        <taxon>Gunneridae</taxon>
        <taxon>Pentapetalae</taxon>
        <taxon>asterids</taxon>
        <taxon>lamiids</taxon>
        <taxon>Lamiales</taxon>
        <taxon>Bignoniaceae</taxon>
        <taxon>Crescentiina</taxon>
        <taxon>Tabebuia alliance</taxon>
        <taxon>Handroanthus</taxon>
    </lineage>
</organism>
<dbReference type="PANTHER" id="PTHR35546">
    <property type="entry name" value="F-BOX PROTEIN INTERACTION DOMAIN PROTEIN-RELATED"/>
    <property type="match status" value="1"/>
</dbReference>
<dbReference type="InterPro" id="IPR055290">
    <property type="entry name" value="At3g26010-like"/>
</dbReference>
<dbReference type="PANTHER" id="PTHR35546:SF16">
    <property type="entry name" value="F-BOX ASSOCIATED UBIQUITINATION EFFECTOR FAMILY PROTEIN-RELATED"/>
    <property type="match status" value="1"/>
</dbReference>
<keyword evidence="3" id="KW-1185">Reference proteome</keyword>
<name>A0A2G9GAR6_9LAMI</name>
<accession>A0A2G9GAR6</accession>
<protein>
    <recommendedName>
        <fullName evidence="1">F-box associated beta-propeller type 3 domain-containing protein</fullName>
    </recommendedName>
</protein>
<comment type="caution">
    <text evidence="2">The sequence shown here is derived from an EMBL/GenBank/DDBJ whole genome shotgun (WGS) entry which is preliminary data.</text>
</comment>
<dbReference type="Proteomes" id="UP000231279">
    <property type="component" value="Unassembled WGS sequence"/>
</dbReference>
<gene>
    <name evidence="2" type="ORF">CDL12_25103</name>
</gene>
<dbReference type="EMBL" id="NKXS01005951">
    <property type="protein sequence ID" value="PIN02383.1"/>
    <property type="molecule type" value="Genomic_DNA"/>
</dbReference>
<dbReference type="AlphaFoldDB" id="A0A2G9GAR6"/>
<reference evidence="3" key="1">
    <citation type="journal article" date="2018" name="Gigascience">
        <title>Genome assembly of the Pink Ipe (Handroanthus impetiginosus, Bignoniaceae), a highly valued, ecologically keystone Neotropical timber forest tree.</title>
        <authorList>
            <person name="Silva-Junior O.B."/>
            <person name="Grattapaglia D."/>
            <person name="Novaes E."/>
            <person name="Collevatti R.G."/>
        </authorList>
    </citation>
    <scope>NUCLEOTIDE SEQUENCE [LARGE SCALE GENOMIC DNA]</scope>
    <source>
        <strain evidence="3">cv. UFG-1</strain>
    </source>
</reference>
<evidence type="ECO:0000259" key="1">
    <source>
        <dbReference type="Pfam" id="PF08268"/>
    </source>
</evidence>
<proteinExistence type="predicted"/>
<feature type="domain" description="F-box associated beta-propeller type 3" evidence="1">
    <location>
        <begin position="67"/>
        <end position="296"/>
    </location>
</feature>
<sequence>MGSKELSSDIIYDILTRTKSLKTLDICKCICKEWKQITYESSFMPLYCKRNYNCAFGNLPSDVKILASCNQGILCCVKRTVRGDRYFAIKPATDQWQSLPSPKLRNRTIGVAIIVVSSSLFHYKIVRLSQPHDVGHNKIICEIFDSNLWKWRETQGTQFSPNEFILGHKPAISMGNRIHWLTNKNNVTFDESNHSFHKFSSPKSFSKNELNQLVEYEGRLGLACLTADDNLELWQKESTENYLWTKKMAVKMKGLGEDLKYACAIGFYNAEILFVKLYDKVVFYKLQDCSFCEVELDYSLRHANEIFQFRSDFEPVNLKGGV</sequence>
<dbReference type="OrthoDB" id="1845982at2759"/>
<dbReference type="NCBIfam" id="TIGR01640">
    <property type="entry name" value="F_box_assoc_1"/>
    <property type="match status" value="1"/>
</dbReference>
<evidence type="ECO:0000313" key="2">
    <source>
        <dbReference type="EMBL" id="PIN02383.1"/>
    </source>
</evidence>
<dbReference type="InterPro" id="IPR017451">
    <property type="entry name" value="F-box-assoc_interact_dom"/>
</dbReference>
<dbReference type="Pfam" id="PF08268">
    <property type="entry name" value="FBA_3"/>
    <property type="match status" value="1"/>
</dbReference>
<dbReference type="InterPro" id="IPR013187">
    <property type="entry name" value="F-box-assoc_dom_typ3"/>
</dbReference>
<evidence type="ECO:0000313" key="3">
    <source>
        <dbReference type="Proteomes" id="UP000231279"/>
    </source>
</evidence>